<dbReference type="Proteomes" id="UP001374535">
    <property type="component" value="Chromosome 10"/>
</dbReference>
<dbReference type="AlphaFoldDB" id="A0AAQ3MP73"/>
<dbReference type="PANTHER" id="PTHR35095:SF2">
    <property type="entry name" value="PROTEIN, PUTATIVE-RELATED"/>
    <property type="match status" value="1"/>
</dbReference>
<reference evidence="2 3" key="1">
    <citation type="journal article" date="2023" name="Life. Sci Alliance">
        <title>Evolutionary insights into 3D genome organization and epigenetic landscape of Vigna mungo.</title>
        <authorList>
            <person name="Junaid A."/>
            <person name="Singh B."/>
            <person name="Bhatia S."/>
        </authorList>
    </citation>
    <scope>NUCLEOTIDE SEQUENCE [LARGE SCALE GENOMIC DNA]</scope>
    <source>
        <strain evidence="2">Urdbean</strain>
    </source>
</reference>
<proteinExistence type="predicted"/>
<sequence>MSETAEAGKDGANLSLLSKLKKLQLSGNGEFQQPLSSLIYPSNQFIIRKPLLHLVQASALSSKITVHPDGQITFMGTAIELKDLLSVVLCTHQTGVFAHLINVSPLYYSSCSLNCRLVSRELPSKVEGETGGRGEMVEIDHGIEGEESDEGVIEEVVMEEEEEVLLEGEQLVVGGGKIDEKDEGGGRGRGRGGGGRRRVLDGAVSGEEFGREKKETVYTEDLEVPLVMSAKI</sequence>
<evidence type="ECO:0000313" key="2">
    <source>
        <dbReference type="EMBL" id="WVY94461.1"/>
    </source>
</evidence>
<gene>
    <name evidence="2" type="ORF">V8G54_033549</name>
</gene>
<protein>
    <submittedName>
        <fullName evidence="2">Uncharacterized protein</fullName>
    </submittedName>
</protein>
<dbReference type="PANTHER" id="PTHR35095">
    <property type="entry name" value="OS05G0143300 PROTEIN"/>
    <property type="match status" value="1"/>
</dbReference>
<evidence type="ECO:0000256" key="1">
    <source>
        <dbReference type="SAM" id="MobiDB-lite"/>
    </source>
</evidence>
<evidence type="ECO:0000313" key="3">
    <source>
        <dbReference type="Proteomes" id="UP001374535"/>
    </source>
</evidence>
<feature type="compositionally biased region" description="Basic residues" evidence="1">
    <location>
        <begin position="188"/>
        <end position="197"/>
    </location>
</feature>
<name>A0AAQ3MP73_VIGMU</name>
<organism evidence="2 3">
    <name type="scientific">Vigna mungo</name>
    <name type="common">Black gram</name>
    <name type="synonym">Phaseolus mungo</name>
    <dbReference type="NCBI Taxonomy" id="3915"/>
    <lineage>
        <taxon>Eukaryota</taxon>
        <taxon>Viridiplantae</taxon>
        <taxon>Streptophyta</taxon>
        <taxon>Embryophyta</taxon>
        <taxon>Tracheophyta</taxon>
        <taxon>Spermatophyta</taxon>
        <taxon>Magnoliopsida</taxon>
        <taxon>eudicotyledons</taxon>
        <taxon>Gunneridae</taxon>
        <taxon>Pentapetalae</taxon>
        <taxon>rosids</taxon>
        <taxon>fabids</taxon>
        <taxon>Fabales</taxon>
        <taxon>Fabaceae</taxon>
        <taxon>Papilionoideae</taxon>
        <taxon>50 kb inversion clade</taxon>
        <taxon>NPAAA clade</taxon>
        <taxon>indigoferoid/millettioid clade</taxon>
        <taxon>Phaseoleae</taxon>
        <taxon>Vigna</taxon>
    </lineage>
</organism>
<feature type="region of interest" description="Disordered" evidence="1">
    <location>
        <begin position="176"/>
        <end position="200"/>
    </location>
</feature>
<dbReference type="EMBL" id="CP144691">
    <property type="protein sequence ID" value="WVY94461.1"/>
    <property type="molecule type" value="Genomic_DNA"/>
</dbReference>
<keyword evidence="3" id="KW-1185">Reference proteome</keyword>
<accession>A0AAQ3MP73</accession>
<feature type="compositionally biased region" description="Basic and acidic residues" evidence="1">
    <location>
        <begin position="177"/>
        <end position="186"/>
    </location>
</feature>